<dbReference type="RefSeq" id="WP_121899453.1">
    <property type="nucleotide sequence ID" value="NZ_RCNT01000011.1"/>
</dbReference>
<dbReference type="Proteomes" id="UP000281343">
    <property type="component" value="Unassembled WGS sequence"/>
</dbReference>
<feature type="transmembrane region" description="Helical" evidence="4">
    <location>
        <begin position="45"/>
        <end position="63"/>
    </location>
</feature>
<dbReference type="InterPro" id="IPR007667">
    <property type="entry name" value="Hypoxia_induced_domain"/>
</dbReference>
<keyword evidence="7" id="KW-1185">Reference proteome</keyword>
<evidence type="ECO:0000313" key="6">
    <source>
        <dbReference type="EMBL" id="RMA40766.1"/>
    </source>
</evidence>
<keyword evidence="3 4" id="KW-0472">Membrane</keyword>
<evidence type="ECO:0000259" key="5">
    <source>
        <dbReference type="PROSITE" id="PS51503"/>
    </source>
</evidence>
<feature type="transmembrane region" description="Helical" evidence="4">
    <location>
        <begin position="6"/>
        <end position="25"/>
    </location>
</feature>
<evidence type="ECO:0000256" key="1">
    <source>
        <dbReference type="ARBA" id="ARBA00022692"/>
    </source>
</evidence>
<sequence length="69" mass="7832">MLSDPLFILVTLACFGVLVVLLMGINSFRIGGEYNRKNANKFMRWRLLAQFVAVLLILVFVLFRRQAGG</sequence>
<reference evidence="6 7" key="1">
    <citation type="submission" date="2018-10" db="EMBL/GenBank/DDBJ databases">
        <authorList>
            <person name="Jung H.S."/>
            <person name="Jeon C.O."/>
        </authorList>
    </citation>
    <scope>NUCLEOTIDE SEQUENCE [LARGE SCALE GENOMIC DNA]</scope>
    <source>
        <strain evidence="6 7">MA-7-27</strain>
    </source>
</reference>
<accession>A0A3L9Y3T4</accession>
<protein>
    <submittedName>
        <fullName evidence="6">Twin transmembrane helix small protein</fullName>
    </submittedName>
</protein>
<evidence type="ECO:0000313" key="7">
    <source>
        <dbReference type="Proteomes" id="UP000281343"/>
    </source>
</evidence>
<keyword evidence="1 4" id="KW-0812">Transmembrane</keyword>
<feature type="domain" description="HIG1" evidence="5">
    <location>
        <begin position="1"/>
        <end position="69"/>
    </location>
</feature>
<keyword evidence="2 4" id="KW-1133">Transmembrane helix</keyword>
<dbReference type="EMBL" id="RCNT01000011">
    <property type="protein sequence ID" value="RMA40766.1"/>
    <property type="molecule type" value="Genomic_DNA"/>
</dbReference>
<comment type="caution">
    <text evidence="6">The sequence shown here is derived from an EMBL/GenBank/DDBJ whole genome shotgun (WGS) entry which is preliminary data.</text>
</comment>
<proteinExistence type="predicted"/>
<dbReference type="AlphaFoldDB" id="A0A3L9Y3T4"/>
<evidence type="ECO:0000256" key="4">
    <source>
        <dbReference type="SAM" id="Phobius"/>
    </source>
</evidence>
<dbReference type="OrthoDB" id="7284889at2"/>
<evidence type="ECO:0000256" key="3">
    <source>
        <dbReference type="ARBA" id="ARBA00023136"/>
    </source>
</evidence>
<name>A0A3L9Y3T4_9RHOB</name>
<dbReference type="NCBIfam" id="NF033233">
    <property type="entry name" value="twin_helix"/>
    <property type="match status" value="1"/>
</dbReference>
<evidence type="ECO:0000256" key="2">
    <source>
        <dbReference type="ARBA" id="ARBA00022989"/>
    </source>
</evidence>
<dbReference type="Pfam" id="PF04588">
    <property type="entry name" value="HIG_1_N"/>
    <property type="match status" value="1"/>
</dbReference>
<dbReference type="PROSITE" id="PS51503">
    <property type="entry name" value="HIG1"/>
    <property type="match status" value="1"/>
</dbReference>
<organism evidence="6 7">
    <name type="scientific">Rhodophyticola porphyridii</name>
    <dbReference type="NCBI Taxonomy" id="1852017"/>
    <lineage>
        <taxon>Bacteria</taxon>
        <taxon>Pseudomonadati</taxon>
        <taxon>Pseudomonadota</taxon>
        <taxon>Alphaproteobacteria</taxon>
        <taxon>Rhodobacterales</taxon>
        <taxon>Roseobacteraceae</taxon>
        <taxon>Rhodophyticola</taxon>
    </lineage>
</organism>
<gene>
    <name evidence="6" type="ORF">D9R08_17655</name>
</gene>